<gene>
    <name evidence="1" type="ORF">JCM21142_93756</name>
</gene>
<dbReference type="Proteomes" id="UP000019402">
    <property type="component" value="Unassembled WGS sequence"/>
</dbReference>
<keyword evidence="2" id="KW-1185">Reference proteome</keyword>
<reference evidence="1 2" key="1">
    <citation type="journal article" date="2014" name="Genome Announc.">
        <title>Draft Genome Sequence of Cytophaga fermentans JCM 21142T, a Facultative Anaerobe Isolated from Marine Mud.</title>
        <authorList>
            <person name="Starns D."/>
            <person name="Oshima K."/>
            <person name="Suda W."/>
            <person name="Iino T."/>
            <person name="Yuki M."/>
            <person name="Inoue J."/>
            <person name="Kitamura K."/>
            <person name="Iida T."/>
            <person name="Darby A."/>
            <person name="Hattori M."/>
            <person name="Ohkuma M."/>
        </authorList>
    </citation>
    <scope>NUCLEOTIDE SEQUENCE [LARGE SCALE GENOMIC DNA]</scope>
    <source>
        <strain evidence="1 2">JCM 21142</strain>
    </source>
</reference>
<protein>
    <submittedName>
        <fullName evidence="1">Uncharacterized protein</fullName>
    </submittedName>
</protein>
<comment type="caution">
    <text evidence="1">The sequence shown here is derived from an EMBL/GenBank/DDBJ whole genome shotgun (WGS) entry which is preliminary data.</text>
</comment>
<evidence type="ECO:0000313" key="2">
    <source>
        <dbReference type="Proteomes" id="UP000019402"/>
    </source>
</evidence>
<sequence length="115" mass="13340">MANAWVADLTDKNPTLKIQWDEEKEISEIRLFFDTDYDHAMETVQYGHPEDVIPFCVRNYTIQTLSGDVIKEVKGNYQTIHKIKLENPIRTKQLNIAVEHPSNHVPASIFEVVCR</sequence>
<organism evidence="1 2">
    <name type="scientific">Saccharicrinis fermentans DSM 9555 = JCM 21142</name>
    <dbReference type="NCBI Taxonomy" id="869213"/>
    <lineage>
        <taxon>Bacteria</taxon>
        <taxon>Pseudomonadati</taxon>
        <taxon>Bacteroidota</taxon>
        <taxon>Bacteroidia</taxon>
        <taxon>Marinilabiliales</taxon>
        <taxon>Marinilabiliaceae</taxon>
        <taxon>Saccharicrinis</taxon>
    </lineage>
</organism>
<name>W7YBL1_9BACT</name>
<dbReference type="AlphaFoldDB" id="W7YBL1"/>
<accession>W7YBL1</accession>
<dbReference type="EMBL" id="BAMD01000065">
    <property type="protein sequence ID" value="GAF05033.1"/>
    <property type="molecule type" value="Genomic_DNA"/>
</dbReference>
<dbReference type="RefSeq" id="WP_200871424.1">
    <property type="nucleotide sequence ID" value="NZ_BAMD01000065.1"/>
</dbReference>
<evidence type="ECO:0000313" key="1">
    <source>
        <dbReference type="EMBL" id="GAF05033.1"/>
    </source>
</evidence>
<proteinExistence type="predicted"/>
<dbReference type="eggNOG" id="COG0644">
    <property type="taxonomic scope" value="Bacteria"/>
</dbReference>